<dbReference type="InterPro" id="IPR015443">
    <property type="entry name" value="Aldose_1-epimerase"/>
</dbReference>
<comment type="catalytic activity">
    <reaction evidence="1">
        <text>alpha-D-glucose = beta-D-glucose</text>
        <dbReference type="Rhea" id="RHEA:10264"/>
        <dbReference type="ChEBI" id="CHEBI:15903"/>
        <dbReference type="ChEBI" id="CHEBI:17925"/>
        <dbReference type="EC" id="5.1.3.3"/>
    </reaction>
</comment>
<evidence type="ECO:0000256" key="2">
    <source>
        <dbReference type="ARBA" id="ARBA00005028"/>
    </source>
</evidence>
<keyword evidence="5 6" id="KW-0119">Carbohydrate metabolism</keyword>
<dbReference type="InterPro" id="IPR018052">
    <property type="entry name" value="Ald1_epimerase_CS"/>
</dbReference>
<dbReference type="InterPro" id="IPR008183">
    <property type="entry name" value="Aldose_1/G6P_1-epimerase"/>
</dbReference>
<dbReference type="EMBL" id="JBFPER010000001">
    <property type="protein sequence ID" value="MEX0381158.1"/>
    <property type="molecule type" value="Genomic_DNA"/>
</dbReference>
<evidence type="ECO:0000313" key="7">
    <source>
        <dbReference type="EMBL" id="MEX0381158.1"/>
    </source>
</evidence>
<comment type="catalytic activity">
    <reaction evidence="6">
        <text>alpha-maltose = beta-maltose</text>
        <dbReference type="Rhea" id="RHEA:21228"/>
        <dbReference type="ChEBI" id="CHEBI:18147"/>
        <dbReference type="ChEBI" id="CHEBI:18167"/>
        <dbReference type="EC" id="5.1.3.21"/>
    </reaction>
</comment>
<dbReference type="PANTHER" id="PTHR10091">
    <property type="entry name" value="ALDOSE-1-EPIMERASE"/>
    <property type="match status" value="1"/>
</dbReference>
<evidence type="ECO:0000256" key="6">
    <source>
        <dbReference type="PIRNR" id="PIRNR005096"/>
    </source>
</evidence>
<sequence length="346" mass="38158">MNIVESQFGEQAKLFTMINDNGMQLSVTDFGARIVHLNVPIAGTQRELILGFDSAEEYITKDHYIGATIGRVAGRIANASFNIGQTHYQVVKNENNNTLHGGPDSFEMQYWQSETSKSDGKLTTSFTHISPDHSNGFPGNLTVKVTYTLDNNNVWRVNYEANTDALTLFNPTNHVYFNLTGHPSRSVAEHLLSIDADHFAPLDDHNLTTGEARDVSQTTFDFRTAKKVNAAIMSSEPQSLLVGGGLDHPFLLNKVVDSDAVQARLVSPDQKVAINMQTTAPAVVVFTANFGDDYHVSMREEKLLNHGGITLETQVAPGAEKYHSFGDISLSENDTYHATTCFEIQF</sequence>
<dbReference type="RefSeq" id="WP_367974738.1">
    <property type="nucleotide sequence ID" value="NZ_JBFPEQ010000001.1"/>
</dbReference>
<comment type="caution">
    <text evidence="7">The sequence shown here is derived from an EMBL/GenBank/DDBJ whole genome shotgun (WGS) entry which is preliminary data.</text>
</comment>
<dbReference type="EC" id="5.1.3.21" evidence="6"/>
<accession>A0ABV3S3Z0</accession>
<name>A0ABV3S3Z0_9LACO</name>
<dbReference type="SUPFAM" id="SSF74650">
    <property type="entry name" value="Galactose mutarotase-like"/>
    <property type="match status" value="1"/>
</dbReference>
<organism evidence="7 8">
    <name type="scientific">Leuconostoc aquikimchii</name>
    <dbReference type="NCBI Taxonomy" id="3236804"/>
    <lineage>
        <taxon>Bacteria</taxon>
        <taxon>Bacillati</taxon>
        <taxon>Bacillota</taxon>
        <taxon>Bacilli</taxon>
        <taxon>Lactobacillales</taxon>
        <taxon>Lactobacillaceae</taxon>
        <taxon>Leuconostoc</taxon>
    </lineage>
</organism>
<evidence type="ECO:0000256" key="5">
    <source>
        <dbReference type="ARBA" id="ARBA00023277"/>
    </source>
</evidence>
<dbReference type="PIRSF" id="PIRSF005096">
    <property type="entry name" value="GALM"/>
    <property type="match status" value="1"/>
</dbReference>
<dbReference type="Pfam" id="PF01263">
    <property type="entry name" value="Aldose_epim"/>
    <property type="match status" value="1"/>
</dbReference>
<keyword evidence="8" id="KW-1185">Reference proteome</keyword>
<dbReference type="InterPro" id="IPR047215">
    <property type="entry name" value="Galactose_mutarotase-like"/>
</dbReference>
<dbReference type="Proteomes" id="UP001556617">
    <property type="component" value="Unassembled WGS sequence"/>
</dbReference>
<dbReference type="PROSITE" id="PS00545">
    <property type="entry name" value="ALDOSE_1_EPIMERASE"/>
    <property type="match status" value="1"/>
</dbReference>
<keyword evidence="4 6" id="KW-0413">Isomerase</keyword>
<evidence type="ECO:0000256" key="1">
    <source>
        <dbReference type="ARBA" id="ARBA00001614"/>
    </source>
</evidence>
<dbReference type="NCBIfam" id="NF008277">
    <property type="entry name" value="PRK11055.1"/>
    <property type="match status" value="1"/>
</dbReference>
<comment type="pathway">
    <text evidence="2 6">Carbohydrate metabolism; hexose metabolism.</text>
</comment>
<dbReference type="PANTHER" id="PTHR10091:SF0">
    <property type="entry name" value="GALACTOSE MUTAROTASE"/>
    <property type="match status" value="1"/>
</dbReference>
<comment type="function">
    <text evidence="6">Catalyzes the interconversion of alpha and beta anomers of maltose.</text>
</comment>
<reference evidence="7 8" key="1">
    <citation type="submission" date="2024-07" db="EMBL/GenBank/DDBJ databases">
        <authorList>
            <person name="Yun M."/>
        </authorList>
    </citation>
    <scope>NUCLEOTIDE SEQUENCE [LARGE SCALE GENOMIC DNA]</scope>
    <source>
        <strain evidence="7 8">MS01</strain>
    </source>
</reference>
<dbReference type="Gene3D" id="2.70.98.10">
    <property type="match status" value="1"/>
</dbReference>
<evidence type="ECO:0000256" key="4">
    <source>
        <dbReference type="ARBA" id="ARBA00023235"/>
    </source>
</evidence>
<dbReference type="GO" id="GO:0016853">
    <property type="term" value="F:isomerase activity"/>
    <property type="evidence" value="ECO:0007669"/>
    <property type="project" value="UniProtKB-KW"/>
</dbReference>
<dbReference type="InterPro" id="IPR014718">
    <property type="entry name" value="GH-type_carb-bd"/>
</dbReference>
<dbReference type="CDD" id="cd09019">
    <property type="entry name" value="galactose_mutarotase_like"/>
    <property type="match status" value="1"/>
</dbReference>
<gene>
    <name evidence="7" type="ORF">AB3K24_07300</name>
</gene>
<comment type="similarity">
    <text evidence="3 6">Belongs to the aldose epimerase family.</text>
</comment>
<protein>
    <recommendedName>
        <fullName evidence="6">Maltose epimerase</fullName>
        <ecNumber evidence="6">5.1.3.21</ecNumber>
    </recommendedName>
</protein>
<proteinExistence type="inferred from homology"/>
<dbReference type="InterPro" id="IPR011013">
    <property type="entry name" value="Gal_mutarotase_sf_dom"/>
</dbReference>
<evidence type="ECO:0000256" key="3">
    <source>
        <dbReference type="ARBA" id="ARBA00006206"/>
    </source>
</evidence>
<evidence type="ECO:0000313" key="8">
    <source>
        <dbReference type="Proteomes" id="UP001556617"/>
    </source>
</evidence>